<dbReference type="GeneID" id="31251969"/>
<dbReference type="AlphaFoldDB" id="A0A1S0UEJ2"/>
<gene>
    <name evidence="1" type="ORF">LOAG_18560</name>
</gene>
<proteinExistence type="predicted"/>
<dbReference type="KEGG" id="loa:LOAG_18560"/>
<reference evidence="1" key="1">
    <citation type="submission" date="2012-04" db="EMBL/GenBank/DDBJ databases">
        <title>The Genome Sequence of Loa loa.</title>
        <authorList>
            <consortium name="The Broad Institute Genome Sequencing Platform"/>
            <consortium name="Broad Institute Genome Sequencing Center for Infectious Disease"/>
            <person name="Nutman T.B."/>
            <person name="Fink D.L."/>
            <person name="Russ C."/>
            <person name="Young S."/>
            <person name="Zeng Q."/>
            <person name="Gargeya S."/>
            <person name="Alvarado L."/>
            <person name="Berlin A."/>
            <person name="Chapman S.B."/>
            <person name="Chen Z."/>
            <person name="Freedman E."/>
            <person name="Gellesch M."/>
            <person name="Goldberg J."/>
            <person name="Griggs A."/>
            <person name="Gujja S."/>
            <person name="Heilman E.R."/>
            <person name="Heiman D."/>
            <person name="Howarth C."/>
            <person name="Mehta T."/>
            <person name="Neiman D."/>
            <person name="Pearson M."/>
            <person name="Roberts A."/>
            <person name="Saif S."/>
            <person name="Shea T."/>
            <person name="Shenoy N."/>
            <person name="Sisk P."/>
            <person name="Stolte C."/>
            <person name="Sykes S."/>
            <person name="White J."/>
            <person name="Yandava C."/>
            <person name="Haas B."/>
            <person name="Henn M.R."/>
            <person name="Nusbaum C."/>
            <person name="Birren B."/>
        </authorList>
    </citation>
    <scope>NUCLEOTIDE SEQUENCE [LARGE SCALE GENOMIC DNA]</scope>
</reference>
<name>A0A1S0UEJ2_LOALO</name>
<protein>
    <submittedName>
        <fullName evidence="1">Uncharacterized protein</fullName>
    </submittedName>
</protein>
<dbReference type="RefSeq" id="XP_020305019.1">
    <property type="nucleotide sequence ID" value="XM_020451222.1"/>
</dbReference>
<evidence type="ECO:0000313" key="1">
    <source>
        <dbReference type="EMBL" id="EJD74080.1"/>
    </source>
</evidence>
<organism evidence="1">
    <name type="scientific">Loa loa</name>
    <name type="common">Eye worm</name>
    <name type="synonym">Filaria loa</name>
    <dbReference type="NCBI Taxonomy" id="7209"/>
    <lineage>
        <taxon>Eukaryota</taxon>
        <taxon>Metazoa</taxon>
        <taxon>Ecdysozoa</taxon>
        <taxon>Nematoda</taxon>
        <taxon>Chromadorea</taxon>
        <taxon>Rhabditida</taxon>
        <taxon>Spirurina</taxon>
        <taxon>Spiruromorpha</taxon>
        <taxon>Filarioidea</taxon>
        <taxon>Onchocercidae</taxon>
        <taxon>Loa</taxon>
    </lineage>
</organism>
<dbReference type="EMBL" id="JH712428">
    <property type="protein sequence ID" value="EJD74080.1"/>
    <property type="molecule type" value="Genomic_DNA"/>
</dbReference>
<dbReference type="CTD" id="31251969"/>
<sequence length="51" mass="5440">MIVALKIIAATPHPMNIAPKICAPCVGGIHVLIDDDDDDDDNDNDDALKNI</sequence>
<accession>A0A1S0UEJ2</accession>
<dbReference type="InParanoid" id="A0A1S0UEJ2"/>